<name>A0A9X3EBT5_9GAMM</name>
<dbReference type="PANTHER" id="PTHR30146">
    <property type="entry name" value="LACI-RELATED TRANSCRIPTIONAL REPRESSOR"/>
    <property type="match status" value="1"/>
</dbReference>
<feature type="domain" description="HTH lacI-type" evidence="4">
    <location>
        <begin position="4"/>
        <end position="46"/>
    </location>
</feature>
<dbReference type="Pfam" id="PF00356">
    <property type="entry name" value="LacI"/>
    <property type="match status" value="1"/>
</dbReference>
<dbReference type="GO" id="GO:0055085">
    <property type="term" value="P:transmembrane transport"/>
    <property type="evidence" value="ECO:0007669"/>
    <property type="project" value="UniProtKB-ARBA"/>
</dbReference>
<evidence type="ECO:0000256" key="1">
    <source>
        <dbReference type="ARBA" id="ARBA00023015"/>
    </source>
</evidence>
<dbReference type="CDD" id="cd01392">
    <property type="entry name" value="HTH_LacI"/>
    <property type="match status" value="1"/>
</dbReference>
<evidence type="ECO:0000313" key="5">
    <source>
        <dbReference type="EMBL" id="MCY0964662.1"/>
    </source>
</evidence>
<comment type="caution">
    <text evidence="5">The sequence shown here is derived from an EMBL/GenBank/DDBJ whole genome shotgun (WGS) entry which is preliminary data.</text>
</comment>
<dbReference type="Proteomes" id="UP001150830">
    <property type="component" value="Unassembled WGS sequence"/>
</dbReference>
<sequence length="346" mass="38542">MARISIEDIAKAANVSTATVDRVLNRRGGVSIEKERRVLEQARKLGADRDLQRNPGKILRFAVLMQHPSNPFYDALQKSFRYARSLYQTANIQISLHYYEGNQGVSERTIEEVSILASRIARQHDAMIVALPNEPVLVRTMDDIASRIPLVVLSSDLPLTNKLAYIGIDNLAAGRTAAELMGRFIGPQGGPILVISGMQSYVSQGQREQGFRALLASRYPHCYMQALVETRENPQQAGQLLADALRQQPQLAGVYNLSTGDQSIARVLALHEQRFNHKPIVISHELTPERRQLLQDGVIDAVIDQNPEKEALSALATLARHFAREGERPLGIKPEITVYLRENCPT</sequence>
<dbReference type="PROSITE" id="PS50932">
    <property type="entry name" value="HTH_LACI_2"/>
    <property type="match status" value="1"/>
</dbReference>
<reference evidence="5" key="1">
    <citation type="submission" date="2022-11" db="EMBL/GenBank/DDBJ databases">
        <title>Parathalassolutuus dongxingensis gen. nov., sp. nov., a novel member of family Oceanospirillaceae isolated from a coastal shrimp pond in Guangxi, China.</title>
        <authorList>
            <person name="Chen H."/>
        </authorList>
    </citation>
    <scope>NUCLEOTIDE SEQUENCE</scope>
    <source>
        <strain evidence="5">G-43</strain>
    </source>
</reference>
<dbReference type="GO" id="GO:0003700">
    <property type="term" value="F:DNA-binding transcription factor activity"/>
    <property type="evidence" value="ECO:0007669"/>
    <property type="project" value="TreeGrafter"/>
</dbReference>
<dbReference type="RefSeq" id="WP_283172874.1">
    <property type="nucleotide sequence ID" value="NZ_JAPNOA010000018.1"/>
</dbReference>
<dbReference type="AlphaFoldDB" id="A0A9X3EBT5"/>
<dbReference type="CDD" id="cd06307">
    <property type="entry name" value="PBP1_sugar_binding"/>
    <property type="match status" value="1"/>
</dbReference>
<evidence type="ECO:0000256" key="3">
    <source>
        <dbReference type="ARBA" id="ARBA00023163"/>
    </source>
</evidence>
<keyword evidence="2 5" id="KW-0238">DNA-binding</keyword>
<dbReference type="InterPro" id="IPR025997">
    <property type="entry name" value="SBP_2_dom"/>
</dbReference>
<evidence type="ECO:0000313" key="6">
    <source>
        <dbReference type="Proteomes" id="UP001150830"/>
    </source>
</evidence>
<dbReference type="Gene3D" id="3.40.50.2300">
    <property type="match status" value="2"/>
</dbReference>
<organism evidence="5 6">
    <name type="scientific">Parathalassolituus penaei</name>
    <dbReference type="NCBI Taxonomy" id="2997323"/>
    <lineage>
        <taxon>Bacteria</taxon>
        <taxon>Pseudomonadati</taxon>
        <taxon>Pseudomonadota</taxon>
        <taxon>Gammaproteobacteria</taxon>
        <taxon>Oceanospirillales</taxon>
        <taxon>Oceanospirillaceae</taxon>
        <taxon>Parathalassolituus</taxon>
    </lineage>
</organism>
<keyword evidence="1" id="KW-0805">Transcription regulation</keyword>
<dbReference type="SUPFAM" id="SSF47413">
    <property type="entry name" value="lambda repressor-like DNA-binding domains"/>
    <property type="match status" value="1"/>
</dbReference>
<dbReference type="GO" id="GO:0000976">
    <property type="term" value="F:transcription cis-regulatory region binding"/>
    <property type="evidence" value="ECO:0007669"/>
    <property type="project" value="TreeGrafter"/>
</dbReference>
<dbReference type="Gene3D" id="1.10.260.40">
    <property type="entry name" value="lambda repressor-like DNA-binding domains"/>
    <property type="match status" value="1"/>
</dbReference>
<dbReference type="SUPFAM" id="SSF53822">
    <property type="entry name" value="Periplasmic binding protein-like I"/>
    <property type="match status" value="1"/>
</dbReference>
<accession>A0A9X3EBT5</accession>
<dbReference type="InterPro" id="IPR010982">
    <property type="entry name" value="Lambda_DNA-bd_dom_sf"/>
</dbReference>
<dbReference type="SMART" id="SM00354">
    <property type="entry name" value="HTH_LACI"/>
    <property type="match status" value="1"/>
</dbReference>
<proteinExistence type="predicted"/>
<dbReference type="InterPro" id="IPR028082">
    <property type="entry name" value="Peripla_BP_I"/>
</dbReference>
<evidence type="ECO:0000259" key="4">
    <source>
        <dbReference type="PROSITE" id="PS50932"/>
    </source>
</evidence>
<protein>
    <submittedName>
        <fullName evidence="5">LacI family DNA-binding transcriptional regulator</fullName>
    </submittedName>
</protein>
<dbReference type="Pfam" id="PF13407">
    <property type="entry name" value="Peripla_BP_4"/>
    <property type="match status" value="1"/>
</dbReference>
<keyword evidence="3" id="KW-0804">Transcription</keyword>
<dbReference type="InterPro" id="IPR000843">
    <property type="entry name" value="HTH_LacI"/>
</dbReference>
<gene>
    <name evidence="5" type="ORF">OUO13_05655</name>
</gene>
<dbReference type="PANTHER" id="PTHR30146:SF152">
    <property type="entry name" value="TRANSCRIPTIONAL REGULATORY PROTEIN"/>
    <property type="match status" value="1"/>
</dbReference>
<keyword evidence="6" id="KW-1185">Reference proteome</keyword>
<evidence type="ECO:0000256" key="2">
    <source>
        <dbReference type="ARBA" id="ARBA00023125"/>
    </source>
</evidence>
<dbReference type="PROSITE" id="PS00356">
    <property type="entry name" value="HTH_LACI_1"/>
    <property type="match status" value="1"/>
</dbReference>
<dbReference type="EMBL" id="JAPNOA010000018">
    <property type="protein sequence ID" value="MCY0964662.1"/>
    <property type="molecule type" value="Genomic_DNA"/>
</dbReference>